<dbReference type="STRING" id="1081109.A0A166UFI9"/>
<dbReference type="GO" id="GO:0016491">
    <property type="term" value="F:oxidoreductase activity"/>
    <property type="evidence" value="ECO:0007669"/>
    <property type="project" value="UniProtKB-KW"/>
</dbReference>
<comment type="caution">
    <text evidence="3">The sequence shown here is derived from an EMBL/GenBank/DDBJ whole genome shotgun (WGS) entry which is preliminary data.</text>
</comment>
<evidence type="ECO:0000259" key="2">
    <source>
        <dbReference type="Pfam" id="PF02668"/>
    </source>
</evidence>
<evidence type="ECO:0000256" key="1">
    <source>
        <dbReference type="ARBA" id="ARBA00023002"/>
    </source>
</evidence>
<dbReference type="OrthoDB" id="429813at2759"/>
<feature type="domain" description="TauD/TfdA-like" evidence="2">
    <location>
        <begin position="403"/>
        <end position="655"/>
    </location>
</feature>
<keyword evidence="4" id="KW-1185">Reference proteome</keyword>
<dbReference type="InterPro" id="IPR003819">
    <property type="entry name" value="TauD/TfdA-like"/>
</dbReference>
<keyword evidence="1" id="KW-0560">Oxidoreductase</keyword>
<evidence type="ECO:0000313" key="3">
    <source>
        <dbReference type="EMBL" id="OAA32442.1"/>
    </source>
</evidence>
<dbReference type="PANTHER" id="PTHR37285">
    <property type="entry name" value="SPORE WALL MATURATION PROTEIN DIT1"/>
    <property type="match status" value="1"/>
</dbReference>
<dbReference type="PANTHER" id="PTHR37285:SF5">
    <property type="entry name" value="SPORE WALL MATURATION PROTEIN DIT1"/>
    <property type="match status" value="1"/>
</dbReference>
<dbReference type="Gene3D" id="3.60.130.10">
    <property type="entry name" value="Clavaminate synthase-like"/>
    <property type="match status" value="1"/>
</dbReference>
<dbReference type="SUPFAM" id="SSF51197">
    <property type="entry name" value="Clavaminate synthase-like"/>
    <property type="match status" value="1"/>
</dbReference>
<sequence>MTQTMQNMPVLDPMVKQSMMKPVAGIMSAETPTRSSGPLAFENILDLAQMKTASSIMAVIERYQNKRSGREGALSDVGMLTALTLVYKRVKANEPVRLVLPAFPFKSPNTKIKVLGRMPDKAEEFALAHLNGLCASIKDVYEPGALLTLVSDGIVYNDLLSIPDAEVWNYGQSLRSLAQRKGFNHIQFSRLSDLVPSLAPAKDEVSYVANATNFRLGLLGMFKSQDWDVDDRIAHEEDICMTYRGYIKFLAADLADTYPVGGDFTKSKFKKGTEHIAKQMLIRGQAFARAVREKFGDYVRLSIHPSTGQNKISISTLPTDTTYTTPWHCTLGVRLDGTTTTGMAQTFQDDPNWELAYENDRPSHFREKSDLWRWDSGEITCTPLYPAGVMIQPKAGPNKLSMRDIDARKVRALAEHVSPVILRNFGGTQHRERYIEKAHEFGTPMPWKFGVLLEVKDRGADTRGLNNVLSAEWMPFHFDGLFKTEDVIREDGTTYKHPIPPKFQLFTAVTNSPPDTGFTLFSTSTQIFNNMSEHLSVEALRELTWSVRTTSFESTKLDGLPLIEDHPSTGKPCLRYHEPWPESKTSFEATLITIDGQPKEISDAICEELDSLLHDRRVAYWHSWQRGDMLVSDNTLAMHTRSDFQGGNDRELWRIHFD</sequence>
<dbReference type="AlphaFoldDB" id="A0A166UFI9"/>
<organism evidence="3 4">
    <name type="scientific">Moelleriella libera RCEF 2490</name>
    <dbReference type="NCBI Taxonomy" id="1081109"/>
    <lineage>
        <taxon>Eukaryota</taxon>
        <taxon>Fungi</taxon>
        <taxon>Dikarya</taxon>
        <taxon>Ascomycota</taxon>
        <taxon>Pezizomycotina</taxon>
        <taxon>Sordariomycetes</taxon>
        <taxon>Hypocreomycetidae</taxon>
        <taxon>Hypocreales</taxon>
        <taxon>Clavicipitaceae</taxon>
        <taxon>Moelleriella</taxon>
    </lineage>
</organism>
<name>A0A166UFI9_9HYPO</name>
<dbReference type="InterPro" id="IPR042098">
    <property type="entry name" value="TauD-like_sf"/>
</dbReference>
<dbReference type="Pfam" id="PF05141">
    <property type="entry name" value="DIT1_PvcA"/>
    <property type="match status" value="1"/>
</dbReference>
<evidence type="ECO:0000313" key="4">
    <source>
        <dbReference type="Proteomes" id="UP000078544"/>
    </source>
</evidence>
<protein>
    <submittedName>
        <fullName evidence="3">Pyoverdine biosynthesis</fullName>
    </submittedName>
</protein>
<reference evidence="3 4" key="1">
    <citation type="journal article" date="2016" name="Genome Biol. Evol.">
        <title>Divergent and convergent evolution of fungal pathogenicity.</title>
        <authorList>
            <person name="Shang Y."/>
            <person name="Xiao G."/>
            <person name="Zheng P."/>
            <person name="Cen K."/>
            <person name="Zhan S."/>
            <person name="Wang C."/>
        </authorList>
    </citation>
    <scope>NUCLEOTIDE SEQUENCE [LARGE SCALE GENOMIC DNA]</scope>
    <source>
        <strain evidence="3 4">RCEF 2490</strain>
    </source>
</reference>
<proteinExistence type="predicted"/>
<dbReference type="Proteomes" id="UP000078544">
    <property type="component" value="Unassembled WGS sequence"/>
</dbReference>
<dbReference type="InterPro" id="IPR007817">
    <property type="entry name" value="Isocyanide_synthase_DIT1"/>
</dbReference>
<accession>A0A166UFI9</accession>
<dbReference type="EMBL" id="AZGY01000002">
    <property type="protein sequence ID" value="OAA32442.1"/>
    <property type="molecule type" value="Genomic_DNA"/>
</dbReference>
<gene>
    <name evidence="3" type="ORF">AAL_01774</name>
</gene>
<dbReference type="Pfam" id="PF02668">
    <property type="entry name" value="TauD"/>
    <property type="match status" value="1"/>
</dbReference>